<dbReference type="Proteomes" id="UP001066276">
    <property type="component" value="Chromosome 6"/>
</dbReference>
<evidence type="ECO:0000256" key="1">
    <source>
        <dbReference type="SAM" id="Coils"/>
    </source>
</evidence>
<protein>
    <submittedName>
        <fullName evidence="2">Uncharacterized protein</fullName>
    </submittedName>
</protein>
<sequence length="191" mass="21252">MLRISSLCLGSERQFKLKKVKGGQSHVELPSCSVTESPTEQQPAGWQTDCACGRAAALWLTSAASLPHFERNVHLSDNPVDTLESLSFTAGEPGLTTRHERCSEIQSELEELQLKLDEMENRSQRSNLSFIGVPEETEAASSMNRVVSDLIYKCYTPRVGMTNWPVTELLQPLIKLPTITHGQKLQVLTKE</sequence>
<name>A0AAV7QR29_PLEWA</name>
<comment type="caution">
    <text evidence="2">The sequence shown here is derived from an EMBL/GenBank/DDBJ whole genome shotgun (WGS) entry which is preliminary data.</text>
</comment>
<accession>A0AAV7QR29</accession>
<proteinExistence type="predicted"/>
<dbReference type="AlphaFoldDB" id="A0AAV7QR29"/>
<organism evidence="2 3">
    <name type="scientific">Pleurodeles waltl</name>
    <name type="common">Iberian ribbed newt</name>
    <dbReference type="NCBI Taxonomy" id="8319"/>
    <lineage>
        <taxon>Eukaryota</taxon>
        <taxon>Metazoa</taxon>
        <taxon>Chordata</taxon>
        <taxon>Craniata</taxon>
        <taxon>Vertebrata</taxon>
        <taxon>Euteleostomi</taxon>
        <taxon>Amphibia</taxon>
        <taxon>Batrachia</taxon>
        <taxon>Caudata</taxon>
        <taxon>Salamandroidea</taxon>
        <taxon>Salamandridae</taxon>
        <taxon>Pleurodelinae</taxon>
        <taxon>Pleurodeles</taxon>
    </lineage>
</organism>
<evidence type="ECO:0000313" key="3">
    <source>
        <dbReference type="Proteomes" id="UP001066276"/>
    </source>
</evidence>
<dbReference type="EMBL" id="JANPWB010000010">
    <property type="protein sequence ID" value="KAJ1141499.1"/>
    <property type="molecule type" value="Genomic_DNA"/>
</dbReference>
<keyword evidence="3" id="KW-1185">Reference proteome</keyword>
<keyword evidence="1" id="KW-0175">Coiled coil</keyword>
<evidence type="ECO:0000313" key="2">
    <source>
        <dbReference type="EMBL" id="KAJ1141499.1"/>
    </source>
</evidence>
<gene>
    <name evidence="2" type="ORF">NDU88_007829</name>
</gene>
<feature type="coiled-coil region" evidence="1">
    <location>
        <begin position="102"/>
        <end position="129"/>
    </location>
</feature>
<reference evidence="2" key="1">
    <citation type="journal article" date="2022" name="bioRxiv">
        <title>Sequencing and chromosome-scale assembly of the giantPleurodeles waltlgenome.</title>
        <authorList>
            <person name="Brown T."/>
            <person name="Elewa A."/>
            <person name="Iarovenko S."/>
            <person name="Subramanian E."/>
            <person name="Araus A.J."/>
            <person name="Petzold A."/>
            <person name="Susuki M."/>
            <person name="Suzuki K.-i.T."/>
            <person name="Hayashi T."/>
            <person name="Toyoda A."/>
            <person name="Oliveira C."/>
            <person name="Osipova E."/>
            <person name="Leigh N.D."/>
            <person name="Simon A."/>
            <person name="Yun M.H."/>
        </authorList>
    </citation>
    <scope>NUCLEOTIDE SEQUENCE</scope>
    <source>
        <strain evidence="2">20211129_DDA</strain>
        <tissue evidence="2">Liver</tissue>
    </source>
</reference>